<keyword evidence="4" id="KW-1185">Reference proteome</keyword>
<dbReference type="PANTHER" id="PTHR33709:SF4">
    <property type="entry name" value="OS08G0230200 PROTEIN"/>
    <property type="match status" value="1"/>
</dbReference>
<dbReference type="InterPro" id="IPR040339">
    <property type="entry name" value="At1g16860-like"/>
</dbReference>
<keyword evidence="2" id="KW-1133">Transmembrane helix</keyword>
<feature type="compositionally biased region" description="Polar residues" evidence="1">
    <location>
        <begin position="60"/>
        <end position="76"/>
    </location>
</feature>
<protein>
    <submittedName>
        <fullName evidence="3">OLC1v1015322C1</fullName>
    </submittedName>
</protein>
<name>A0AAV1E351_OLDCO</name>
<dbReference type="EMBL" id="OX459124">
    <property type="protein sequence ID" value="CAI9114570.1"/>
    <property type="molecule type" value="Genomic_DNA"/>
</dbReference>
<feature type="compositionally biased region" description="Polar residues" evidence="1">
    <location>
        <begin position="134"/>
        <end position="150"/>
    </location>
</feature>
<gene>
    <name evidence="3" type="ORF">OLC1_LOCUS21279</name>
</gene>
<dbReference type="PANTHER" id="PTHR33709">
    <property type="entry name" value="OSJNBA0035M09.9 PROTEIN"/>
    <property type="match status" value="1"/>
</dbReference>
<evidence type="ECO:0000313" key="3">
    <source>
        <dbReference type="EMBL" id="CAI9114570.1"/>
    </source>
</evidence>
<feature type="region of interest" description="Disordered" evidence="1">
    <location>
        <begin position="1"/>
        <end position="156"/>
    </location>
</feature>
<feature type="transmembrane region" description="Helical" evidence="2">
    <location>
        <begin position="250"/>
        <end position="269"/>
    </location>
</feature>
<evidence type="ECO:0000256" key="2">
    <source>
        <dbReference type="SAM" id="Phobius"/>
    </source>
</evidence>
<evidence type="ECO:0000313" key="4">
    <source>
        <dbReference type="Proteomes" id="UP001161247"/>
    </source>
</evidence>
<sequence>MGSRFPSHQLSNGLYVSGRPEQPKERTPTMSSVAMPYTGGDIKKSGELGKMFDIPGAGGSNSRKSGPVTNAPSRTGSFAGAASHSGPINPNSAGRSSYSTSGPVSSSGVSGSSSMKKSNSGPLSKHGEPLKKSSGPQSGGVTPSGRQNSGPLAPVLPATGLITSGPISSGPLNSSGAPRKVSGPLDSMGSIKLHGPIPSVANNPAVTTLSQEDDYSFKRNFPKPILWAMILLFVMGFIAGGFILGAVHNAILLIVVVILFAIVTALFIWNSCWGKKAIIGFINRYPDAELRTAKNGQYVKVSGVVTCGNVPLESSFQKVPRCVYTSTSLYEYRGWDSKAANPTHRRFTWGLRSSERHVVDFYISDFQSGLRALVKTGYGARVTPYVEESVVVDVNPVNKELSPDFIRWLGERNLSSDNRVMRLKEGYIKEGSTVSVMGVVQRNENVLMIVPPPEPFTTGCQWSKSIFPASLEGVVLSCEDASKIDVIPV</sequence>
<proteinExistence type="predicted"/>
<feature type="compositionally biased region" description="Low complexity" evidence="1">
    <location>
        <begin position="94"/>
        <end position="124"/>
    </location>
</feature>
<organism evidence="3 4">
    <name type="scientific">Oldenlandia corymbosa var. corymbosa</name>
    <dbReference type="NCBI Taxonomy" id="529605"/>
    <lineage>
        <taxon>Eukaryota</taxon>
        <taxon>Viridiplantae</taxon>
        <taxon>Streptophyta</taxon>
        <taxon>Embryophyta</taxon>
        <taxon>Tracheophyta</taxon>
        <taxon>Spermatophyta</taxon>
        <taxon>Magnoliopsida</taxon>
        <taxon>eudicotyledons</taxon>
        <taxon>Gunneridae</taxon>
        <taxon>Pentapetalae</taxon>
        <taxon>asterids</taxon>
        <taxon>lamiids</taxon>
        <taxon>Gentianales</taxon>
        <taxon>Rubiaceae</taxon>
        <taxon>Rubioideae</taxon>
        <taxon>Spermacoceae</taxon>
        <taxon>Hedyotis-Oldenlandia complex</taxon>
        <taxon>Oldenlandia</taxon>
    </lineage>
</organism>
<keyword evidence="2" id="KW-0472">Membrane</keyword>
<keyword evidence="2" id="KW-0812">Transmembrane</keyword>
<reference evidence="3" key="1">
    <citation type="submission" date="2023-03" db="EMBL/GenBank/DDBJ databases">
        <authorList>
            <person name="Julca I."/>
        </authorList>
    </citation>
    <scope>NUCLEOTIDE SEQUENCE</scope>
</reference>
<dbReference type="Proteomes" id="UP001161247">
    <property type="component" value="Chromosome 7"/>
</dbReference>
<feature type="compositionally biased region" description="Polar residues" evidence="1">
    <location>
        <begin position="1"/>
        <end position="14"/>
    </location>
</feature>
<feature type="transmembrane region" description="Helical" evidence="2">
    <location>
        <begin position="225"/>
        <end position="244"/>
    </location>
</feature>
<dbReference type="AlphaFoldDB" id="A0AAV1E351"/>
<accession>A0AAV1E351</accession>
<evidence type="ECO:0000256" key="1">
    <source>
        <dbReference type="SAM" id="MobiDB-lite"/>
    </source>
</evidence>